<dbReference type="Pfam" id="PF02416">
    <property type="entry name" value="TatA_B_E"/>
    <property type="match status" value="1"/>
</dbReference>
<keyword evidence="5" id="KW-0653">Protein transport</keyword>
<dbReference type="GO" id="GO:0008320">
    <property type="term" value="F:protein transmembrane transporter activity"/>
    <property type="evidence" value="ECO:0007669"/>
    <property type="project" value="InterPro"/>
</dbReference>
<keyword evidence="2" id="KW-0813">Transport</keyword>
<dbReference type="EMBL" id="CP078073">
    <property type="protein sequence ID" value="QXL87833.1"/>
    <property type="molecule type" value="Genomic_DNA"/>
</dbReference>
<keyword evidence="12" id="KW-1185">Reference proteome</keyword>
<evidence type="ECO:0000256" key="3">
    <source>
        <dbReference type="ARBA" id="ARBA00022475"/>
    </source>
</evidence>
<dbReference type="Proteomes" id="UP000693972">
    <property type="component" value="Unassembled WGS sequence"/>
</dbReference>
<dbReference type="RefSeq" id="WP_257894683.1">
    <property type="nucleotide sequence ID" value="NZ_JAIMBW010000001.1"/>
</dbReference>
<keyword evidence="3" id="KW-1003">Cell membrane</keyword>
<feature type="transmembrane region" description="Helical" evidence="10">
    <location>
        <begin position="6"/>
        <end position="25"/>
    </location>
</feature>
<sequence>MPDIGGMELLVIGIVALIVVGPKDLPAMFKKLGQMVARVRAMGREFTNAMNAAADETGMTEMSRDLRAASKFTNPKAMAKDMMGDVMDDIDPSKYEEGSATRVIAEKKATAQAEAKALAAKAREARAAKAAEAAELSGEPEEAPATAEAPAAAADPVTTDPGPADVEAPAKAEPQASRP</sequence>
<reference evidence="11 12" key="1">
    <citation type="submission" date="2021-07" db="EMBL/GenBank/DDBJ databases">
        <title>Karlodiniumbacter phycospheric gen. nov., sp. nov., a phycosphere bacterium isolated from karlodinium veneficum.</title>
        <authorList>
            <person name="Peng Y."/>
            <person name="Jiang L."/>
            <person name="Lee J."/>
        </authorList>
    </citation>
    <scope>NUCLEOTIDE SEQUENCE</scope>
    <source>
        <strain evidence="11 12">N5</strain>
    </source>
</reference>
<evidence type="ECO:0000313" key="11">
    <source>
        <dbReference type="EMBL" id="QXL87833.1"/>
    </source>
</evidence>
<evidence type="ECO:0000256" key="8">
    <source>
        <dbReference type="ARBA" id="ARBA00023136"/>
    </source>
</evidence>
<dbReference type="NCBIfam" id="TIGR01410">
    <property type="entry name" value="tatB"/>
    <property type="match status" value="1"/>
</dbReference>
<dbReference type="Gene3D" id="1.20.5.3310">
    <property type="match status" value="1"/>
</dbReference>
<comment type="subcellular location">
    <subcellularLocation>
        <location evidence="1">Membrane</location>
        <topology evidence="1">Single-pass membrane protein</topology>
    </subcellularLocation>
</comment>
<keyword evidence="8 10" id="KW-0472">Membrane</keyword>
<proteinExistence type="predicted"/>
<accession>A0A975YFW7</accession>
<dbReference type="AlphaFoldDB" id="A0A975YFW7"/>
<name>A0A975YFW7_9RHOB</name>
<keyword evidence="4 10" id="KW-0812">Transmembrane</keyword>
<feature type="region of interest" description="Disordered" evidence="9">
    <location>
        <begin position="127"/>
        <end position="179"/>
    </location>
</feature>
<dbReference type="InterPro" id="IPR018448">
    <property type="entry name" value="TatB"/>
</dbReference>
<evidence type="ECO:0000313" key="12">
    <source>
        <dbReference type="Proteomes" id="UP000693972"/>
    </source>
</evidence>
<evidence type="ECO:0000256" key="2">
    <source>
        <dbReference type="ARBA" id="ARBA00022448"/>
    </source>
</evidence>
<dbReference type="PRINTS" id="PR01506">
    <property type="entry name" value="TATBPROTEIN"/>
</dbReference>
<evidence type="ECO:0000256" key="4">
    <source>
        <dbReference type="ARBA" id="ARBA00022692"/>
    </source>
</evidence>
<evidence type="ECO:0000256" key="6">
    <source>
        <dbReference type="ARBA" id="ARBA00022989"/>
    </source>
</evidence>
<organism evidence="11">
    <name type="scientific">Gymnodinialimonas phycosphaerae</name>
    <dbReference type="NCBI Taxonomy" id="2841589"/>
    <lineage>
        <taxon>Bacteria</taxon>
        <taxon>Pseudomonadati</taxon>
        <taxon>Pseudomonadota</taxon>
        <taxon>Alphaproteobacteria</taxon>
        <taxon>Rhodobacterales</taxon>
        <taxon>Paracoccaceae</taxon>
        <taxon>Gymnodinialimonas</taxon>
    </lineage>
</organism>
<dbReference type="GO" id="GO:0016020">
    <property type="term" value="C:membrane"/>
    <property type="evidence" value="ECO:0007669"/>
    <property type="project" value="UniProtKB-SubCell"/>
</dbReference>
<evidence type="ECO:0000256" key="9">
    <source>
        <dbReference type="SAM" id="MobiDB-lite"/>
    </source>
</evidence>
<dbReference type="EMBL" id="JAIMBW010000001">
    <property type="protein sequence ID" value="MBY4895235.1"/>
    <property type="molecule type" value="Genomic_DNA"/>
</dbReference>
<dbReference type="GO" id="GO:0043953">
    <property type="term" value="P:protein transport by the Tat complex"/>
    <property type="evidence" value="ECO:0007669"/>
    <property type="project" value="InterPro"/>
</dbReference>
<evidence type="ECO:0000256" key="10">
    <source>
        <dbReference type="SAM" id="Phobius"/>
    </source>
</evidence>
<evidence type="ECO:0000256" key="1">
    <source>
        <dbReference type="ARBA" id="ARBA00004167"/>
    </source>
</evidence>
<evidence type="ECO:0000256" key="5">
    <source>
        <dbReference type="ARBA" id="ARBA00022927"/>
    </source>
</evidence>
<dbReference type="PANTHER" id="PTHR33162:SF1">
    <property type="entry name" value="SEC-INDEPENDENT PROTEIN TRANSLOCASE PROTEIN TATA, CHLOROPLASTIC"/>
    <property type="match status" value="1"/>
</dbReference>
<gene>
    <name evidence="11" type="primary">tatB</name>
    <name evidence="11" type="ORF">KUL25_20930</name>
</gene>
<evidence type="ECO:0000256" key="7">
    <source>
        <dbReference type="ARBA" id="ARBA00023010"/>
    </source>
</evidence>
<dbReference type="InterPro" id="IPR003369">
    <property type="entry name" value="TatA/B/E"/>
</dbReference>
<dbReference type="PANTHER" id="PTHR33162">
    <property type="entry name" value="SEC-INDEPENDENT PROTEIN TRANSLOCASE PROTEIN TATA, CHLOROPLASTIC"/>
    <property type="match status" value="1"/>
</dbReference>
<protein>
    <submittedName>
        <fullName evidence="11">Sec-independent protein translocase protein TatB</fullName>
    </submittedName>
</protein>
<keyword evidence="7" id="KW-0811">Translocation</keyword>
<keyword evidence="6 10" id="KW-1133">Transmembrane helix</keyword>
<feature type="compositionally biased region" description="Low complexity" evidence="9">
    <location>
        <begin position="143"/>
        <end position="166"/>
    </location>
</feature>